<dbReference type="Proteomes" id="UP001317085">
    <property type="component" value="Unassembled WGS sequence"/>
</dbReference>
<evidence type="ECO:0000313" key="2">
    <source>
        <dbReference type="Proteomes" id="UP001317085"/>
    </source>
</evidence>
<keyword evidence="2" id="KW-1185">Reference proteome</keyword>
<organism evidence="1 2">
    <name type="scientific">Pseudomonas emilianonis</name>
    <dbReference type="NCBI Taxonomy" id="2915812"/>
    <lineage>
        <taxon>Bacteria</taxon>
        <taxon>Pseudomonadati</taxon>
        <taxon>Pseudomonadota</taxon>
        <taxon>Gammaproteobacteria</taxon>
        <taxon>Pseudomonadales</taxon>
        <taxon>Pseudomonadaceae</taxon>
        <taxon>Pseudomonas</taxon>
    </lineage>
</organism>
<evidence type="ECO:0000313" key="1">
    <source>
        <dbReference type="EMBL" id="MCK1786872.1"/>
    </source>
</evidence>
<accession>A0ABT0EMB7</accession>
<proteinExistence type="predicted"/>
<dbReference type="EMBL" id="JAKNRV010000266">
    <property type="protein sequence ID" value="MCK1786872.1"/>
    <property type="molecule type" value="Genomic_DNA"/>
</dbReference>
<protein>
    <submittedName>
        <fullName evidence="1">Uncharacterized protein</fullName>
    </submittedName>
</protein>
<dbReference type="RefSeq" id="WP_247405296.1">
    <property type="nucleotide sequence ID" value="NZ_JAKNRV010000266.1"/>
</dbReference>
<name>A0ABT0EMB7_9PSED</name>
<reference evidence="1 2" key="1">
    <citation type="submission" date="2022-02" db="EMBL/GenBank/DDBJ databases">
        <title>Comparative genomics of the first Antarctic Pseudomonas spp. capable of biotransforming 2,4,6-Trinitrotoluene.</title>
        <authorList>
            <person name="Cabrera M.A."/>
            <person name="Marquez S.L."/>
            <person name="Perez-Donoso J.M."/>
        </authorList>
    </citation>
    <scope>NUCLEOTIDE SEQUENCE [LARGE SCALE GENOMIC DNA]</scope>
    <source>
        <strain evidence="1 2">TNT11</strain>
    </source>
</reference>
<comment type="caution">
    <text evidence="1">The sequence shown here is derived from an EMBL/GenBank/DDBJ whole genome shotgun (WGS) entry which is preliminary data.</text>
</comment>
<sequence>MQNYEESDRGATLYVHRRSVSTNLSLARLSNIFALVYGNPDVRVKADNHKWFVQL</sequence>
<gene>
    <name evidence="1" type="ORF">L9Z73_21750</name>
</gene>